<protein>
    <submittedName>
        <fullName evidence="4">Scm-like with four MBT domains protein 2</fullName>
    </submittedName>
</protein>
<keyword evidence="1" id="KW-0677">Repeat</keyword>
<evidence type="ECO:0000256" key="1">
    <source>
        <dbReference type="ARBA" id="ARBA00022737"/>
    </source>
</evidence>
<dbReference type="GO" id="GO:0005634">
    <property type="term" value="C:nucleus"/>
    <property type="evidence" value="ECO:0007669"/>
    <property type="project" value="InterPro"/>
</dbReference>
<sequence>MKLETVNLSEPFHICPASVTKVFNNHFFQVTIDDLRPEPSRLSMLCHADSLGILPVQWCLKNGVNLTPPKGYSGQDFDWADYHKQHGTEEAPPFCFRNTSFSRGFMKNMKLEAVNPRNPGELCVASVVSVKGRLMWLHLEALCSCVFSPTRHITLRAFQIIVSGDKVWVFHPSSGCPMSFHLSARRFRSLPKRAYIFAFLGFSYPHYY</sequence>
<feature type="repeat" description="MBT" evidence="2">
    <location>
        <begin position="77"/>
        <end position="140"/>
    </location>
</feature>
<dbReference type="GO" id="GO:0003682">
    <property type="term" value="F:chromatin binding"/>
    <property type="evidence" value="ECO:0007669"/>
    <property type="project" value="TreeGrafter"/>
</dbReference>
<dbReference type="Pfam" id="PF02820">
    <property type="entry name" value="MBT"/>
    <property type="match status" value="2"/>
</dbReference>
<dbReference type="CDD" id="cd20116">
    <property type="entry name" value="MBT_SFMBT2_rpt3"/>
    <property type="match status" value="1"/>
</dbReference>
<dbReference type="PANTHER" id="PTHR12247:SF62">
    <property type="entry name" value="SCM-LIKE WITH FOUR MBT DOMAINS PROTEIN 2"/>
    <property type="match status" value="1"/>
</dbReference>
<dbReference type="InterPro" id="IPR050548">
    <property type="entry name" value="PcG_chromatin_remod_factors"/>
</dbReference>
<dbReference type="AlphaFoldDB" id="A0A7F8QWC2"/>
<evidence type="ECO:0000256" key="2">
    <source>
        <dbReference type="PROSITE-ProRule" id="PRU00459"/>
    </source>
</evidence>
<dbReference type="InterPro" id="IPR004092">
    <property type="entry name" value="Mbt"/>
</dbReference>
<dbReference type="Gene3D" id="2.30.30.140">
    <property type="match status" value="2"/>
</dbReference>
<proteinExistence type="predicted"/>
<dbReference type="PROSITE" id="PS51079">
    <property type="entry name" value="MBT"/>
    <property type="match status" value="2"/>
</dbReference>
<keyword evidence="3" id="KW-1185">Reference proteome</keyword>
<dbReference type="InterPro" id="IPR047354">
    <property type="entry name" value="MBT_SFMBT2_rpt3"/>
</dbReference>
<dbReference type="SMART" id="SM00561">
    <property type="entry name" value="MBT"/>
    <property type="match status" value="2"/>
</dbReference>
<dbReference type="KEGG" id="lww:115941403"/>
<dbReference type="SUPFAM" id="SSF63748">
    <property type="entry name" value="Tudor/PWWP/MBT"/>
    <property type="match status" value="2"/>
</dbReference>
<dbReference type="GO" id="GO:0042393">
    <property type="term" value="F:histone binding"/>
    <property type="evidence" value="ECO:0007669"/>
    <property type="project" value="TreeGrafter"/>
</dbReference>
<gene>
    <name evidence="4" type="primary">LOC115941403</name>
</gene>
<reference evidence="4" key="1">
    <citation type="submission" date="2025-08" db="UniProtKB">
        <authorList>
            <consortium name="RefSeq"/>
        </authorList>
    </citation>
    <scope>IDENTIFICATION</scope>
    <source>
        <tissue evidence="4">Liver</tissue>
    </source>
</reference>
<evidence type="ECO:0000313" key="4">
    <source>
        <dbReference type="RefSeq" id="XP_030885419.1"/>
    </source>
</evidence>
<dbReference type="OrthoDB" id="5917609at2759"/>
<dbReference type="GeneID" id="115941403"/>
<accession>A0A7F8QWC2</accession>
<evidence type="ECO:0000313" key="3">
    <source>
        <dbReference type="Proteomes" id="UP000245341"/>
    </source>
</evidence>
<dbReference type="PANTHER" id="PTHR12247">
    <property type="entry name" value="POLYCOMB GROUP PROTEIN"/>
    <property type="match status" value="1"/>
</dbReference>
<dbReference type="GO" id="GO:0045892">
    <property type="term" value="P:negative regulation of DNA-templated transcription"/>
    <property type="evidence" value="ECO:0007669"/>
    <property type="project" value="TreeGrafter"/>
</dbReference>
<dbReference type="RefSeq" id="XP_030885419.1">
    <property type="nucleotide sequence ID" value="XM_031029559.1"/>
</dbReference>
<name>A0A7F8QWC2_LEPWE</name>
<organism evidence="3 4">
    <name type="scientific">Leptonychotes weddellii</name>
    <name type="common">Weddell seal</name>
    <name type="synonym">Otaria weddellii</name>
    <dbReference type="NCBI Taxonomy" id="9713"/>
    <lineage>
        <taxon>Eukaryota</taxon>
        <taxon>Metazoa</taxon>
        <taxon>Chordata</taxon>
        <taxon>Craniata</taxon>
        <taxon>Vertebrata</taxon>
        <taxon>Euteleostomi</taxon>
        <taxon>Mammalia</taxon>
        <taxon>Eutheria</taxon>
        <taxon>Laurasiatheria</taxon>
        <taxon>Carnivora</taxon>
        <taxon>Caniformia</taxon>
        <taxon>Pinnipedia</taxon>
        <taxon>Phocidae</taxon>
        <taxon>Monachinae</taxon>
        <taxon>Lobodontini</taxon>
        <taxon>Leptonychotes</taxon>
    </lineage>
</organism>
<feature type="repeat" description="MBT" evidence="2">
    <location>
        <begin position="1"/>
        <end position="69"/>
    </location>
</feature>
<dbReference type="Proteomes" id="UP000245341">
    <property type="component" value="Unplaced"/>
</dbReference>